<evidence type="ECO:0000313" key="2">
    <source>
        <dbReference type="Proteomes" id="UP000635606"/>
    </source>
</evidence>
<evidence type="ECO:0000313" key="1">
    <source>
        <dbReference type="EMBL" id="GIJ74839.1"/>
    </source>
</evidence>
<dbReference type="Proteomes" id="UP000635606">
    <property type="component" value="Unassembled WGS sequence"/>
</dbReference>
<reference evidence="1" key="1">
    <citation type="submission" date="2021-01" db="EMBL/GenBank/DDBJ databases">
        <title>Whole genome shotgun sequence of Virgisporangium ochraceum NBRC 16418.</title>
        <authorList>
            <person name="Komaki H."/>
            <person name="Tamura T."/>
        </authorList>
    </citation>
    <scope>NUCLEOTIDE SEQUENCE</scope>
    <source>
        <strain evidence="1">NBRC 16418</strain>
    </source>
</reference>
<proteinExistence type="predicted"/>
<sequence>MFVYCPGMRHRRGILIGAVLVLAAGCALAFVSVVGVSVDVTEERMGGTWSCDNGLSLTLRADHTFAASSMAGLAGERTPVGTLDFSEGSGEWTLGAPTGESQPTPMVLTFTSPRSFPLTIQVAELNRSAFGYETGFSWGGADEGSGGCTASK</sequence>
<organism evidence="1 2">
    <name type="scientific">Virgisporangium ochraceum</name>
    <dbReference type="NCBI Taxonomy" id="65505"/>
    <lineage>
        <taxon>Bacteria</taxon>
        <taxon>Bacillati</taxon>
        <taxon>Actinomycetota</taxon>
        <taxon>Actinomycetes</taxon>
        <taxon>Micromonosporales</taxon>
        <taxon>Micromonosporaceae</taxon>
        <taxon>Virgisporangium</taxon>
    </lineage>
</organism>
<name>A0A8J4A325_9ACTN</name>
<comment type="caution">
    <text evidence="1">The sequence shown here is derived from an EMBL/GenBank/DDBJ whole genome shotgun (WGS) entry which is preliminary data.</text>
</comment>
<gene>
    <name evidence="1" type="ORF">Voc01_097560</name>
</gene>
<accession>A0A8J4A325</accession>
<keyword evidence="2" id="KW-1185">Reference proteome</keyword>
<dbReference type="AlphaFoldDB" id="A0A8J4A325"/>
<dbReference type="EMBL" id="BOPH01000145">
    <property type="protein sequence ID" value="GIJ74839.1"/>
    <property type="molecule type" value="Genomic_DNA"/>
</dbReference>
<protein>
    <submittedName>
        <fullName evidence="1">Uncharacterized protein</fullName>
    </submittedName>
</protein>